<comment type="caution">
    <text evidence="2">The sequence shown here is derived from an EMBL/GenBank/DDBJ whole genome shotgun (WGS) entry which is preliminary data.</text>
</comment>
<protein>
    <submittedName>
        <fullName evidence="2">Putative methyltransferase type 11</fullName>
    </submittedName>
</protein>
<evidence type="ECO:0000313" key="3">
    <source>
        <dbReference type="Proteomes" id="UP000034182"/>
    </source>
</evidence>
<keyword evidence="2" id="KW-0489">Methyltransferase</keyword>
<reference evidence="2 3" key="1">
    <citation type="submission" date="2015-03" db="EMBL/GenBank/DDBJ databases">
        <authorList>
            <person name="Morales-Cruz A."/>
            <person name="Amrine K.C."/>
            <person name="Cantu D."/>
        </authorList>
    </citation>
    <scope>NUCLEOTIDE SEQUENCE [LARGE SCALE GENOMIC DNA]</scope>
    <source>
        <strain evidence="2">DS831</strain>
    </source>
</reference>
<keyword evidence="2" id="KW-0808">Transferase</keyword>
<dbReference type="Pfam" id="PF13489">
    <property type="entry name" value="Methyltransf_23"/>
    <property type="match status" value="1"/>
</dbReference>
<gene>
    <name evidence="2" type="ORF">UCDDS831_g04382</name>
</gene>
<sequence length="343" mass="38934">MSSPPQQEVIELDPDALDGQESALGEDSESYTTSLKSSILQYKYENGRRYHAEIKDKSYWMPNDEKELDRLDLYHHIVLLRCDGKLHLAPIGESPQRILDIGAGTGIWAIEMAEAFPSAEQRPESSAAVVVSAPAECRPSLKLTRPSVPPNVKFEIDDVEDDWLYSTPFDYIHCRFMAGSLKDWPRLMDQAFRHTKPGGWVEFQDFEMRFYTQGGEFQPGSPLDKWCDELISGITDAGFDPEPGPKLKGWVEAAGFGNVTHRLLPIPTGTWPKDKGLKEIGAFDLVQFLEGLEAISMRTMTQLRGWTVEEVQVMLARLRVELKNPRMRIQHNMHVVYAQKPLE</sequence>
<dbReference type="EMBL" id="LAQI01000087">
    <property type="protein sequence ID" value="KKY21110.1"/>
    <property type="molecule type" value="Genomic_DNA"/>
</dbReference>
<dbReference type="Gene3D" id="3.40.50.150">
    <property type="entry name" value="Vaccinia Virus protein VP39"/>
    <property type="match status" value="1"/>
</dbReference>
<accession>A0A0G2GWP4</accession>
<dbReference type="PANTHER" id="PTHR43591:SF10">
    <property type="entry name" value="ABC TRANSMEMBRANE TYPE-1 DOMAIN-CONTAINING PROTEIN-RELATED"/>
    <property type="match status" value="1"/>
</dbReference>
<dbReference type="GO" id="GO:0008168">
    <property type="term" value="F:methyltransferase activity"/>
    <property type="evidence" value="ECO:0007669"/>
    <property type="project" value="UniProtKB-KW"/>
</dbReference>
<dbReference type="SUPFAM" id="SSF53335">
    <property type="entry name" value="S-adenosyl-L-methionine-dependent methyltransferases"/>
    <property type="match status" value="1"/>
</dbReference>
<feature type="compositionally biased region" description="Acidic residues" evidence="1">
    <location>
        <begin position="10"/>
        <end position="29"/>
    </location>
</feature>
<dbReference type="GO" id="GO:0032259">
    <property type="term" value="P:methylation"/>
    <property type="evidence" value="ECO:0007669"/>
    <property type="project" value="UniProtKB-KW"/>
</dbReference>
<name>A0A0G2GWP4_9PEZI</name>
<dbReference type="CDD" id="cd02440">
    <property type="entry name" value="AdoMet_MTases"/>
    <property type="match status" value="1"/>
</dbReference>
<organism evidence="2 3">
    <name type="scientific">Diplodia seriata</name>
    <dbReference type="NCBI Taxonomy" id="420778"/>
    <lineage>
        <taxon>Eukaryota</taxon>
        <taxon>Fungi</taxon>
        <taxon>Dikarya</taxon>
        <taxon>Ascomycota</taxon>
        <taxon>Pezizomycotina</taxon>
        <taxon>Dothideomycetes</taxon>
        <taxon>Dothideomycetes incertae sedis</taxon>
        <taxon>Botryosphaeriales</taxon>
        <taxon>Botryosphaeriaceae</taxon>
        <taxon>Diplodia</taxon>
    </lineage>
</organism>
<dbReference type="PANTHER" id="PTHR43591">
    <property type="entry name" value="METHYLTRANSFERASE"/>
    <property type="match status" value="1"/>
</dbReference>
<evidence type="ECO:0000313" key="2">
    <source>
        <dbReference type="EMBL" id="KKY21110.1"/>
    </source>
</evidence>
<dbReference type="AlphaFoldDB" id="A0A0G2GWP4"/>
<dbReference type="InterPro" id="IPR029063">
    <property type="entry name" value="SAM-dependent_MTases_sf"/>
</dbReference>
<feature type="region of interest" description="Disordered" evidence="1">
    <location>
        <begin position="1"/>
        <end position="30"/>
    </location>
</feature>
<proteinExistence type="predicted"/>
<dbReference type="Proteomes" id="UP000034182">
    <property type="component" value="Unassembled WGS sequence"/>
</dbReference>
<reference evidence="2 3" key="2">
    <citation type="submission" date="2015-05" db="EMBL/GenBank/DDBJ databases">
        <title>Distinctive expansion of gene families associated with plant cell wall degradation and secondary metabolism in the genomes of grapevine trunk pathogens.</title>
        <authorList>
            <person name="Lawrence D.P."/>
            <person name="Travadon R."/>
            <person name="Rolshausen P.E."/>
            <person name="Baumgartner K."/>
        </authorList>
    </citation>
    <scope>NUCLEOTIDE SEQUENCE [LARGE SCALE GENOMIC DNA]</scope>
    <source>
        <strain evidence="2">DS831</strain>
    </source>
</reference>
<evidence type="ECO:0000256" key="1">
    <source>
        <dbReference type="SAM" id="MobiDB-lite"/>
    </source>
</evidence>